<evidence type="ECO:0000313" key="1">
    <source>
        <dbReference type="EMBL" id="GMR45272.1"/>
    </source>
</evidence>
<reference evidence="2" key="1">
    <citation type="submission" date="2022-10" db="EMBL/GenBank/DDBJ databases">
        <title>Genome assembly of Pristionchus species.</title>
        <authorList>
            <person name="Yoshida K."/>
            <person name="Sommer R.J."/>
        </authorList>
    </citation>
    <scope>NUCLEOTIDE SEQUENCE [LARGE SCALE GENOMIC DNA]</scope>
    <source>
        <strain evidence="2">RS5460</strain>
    </source>
</reference>
<accession>A0AAN5CIX4</accession>
<organism evidence="1 2">
    <name type="scientific">Pristionchus mayeri</name>
    <dbReference type="NCBI Taxonomy" id="1317129"/>
    <lineage>
        <taxon>Eukaryota</taxon>
        <taxon>Metazoa</taxon>
        <taxon>Ecdysozoa</taxon>
        <taxon>Nematoda</taxon>
        <taxon>Chromadorea</taxon>
        <taxon>Rhabditida</taxon>
        <taxon>Rhabditina</taxon>
        <taxon>Diplogasteromorpha</taxon>
        <taxon>Diplogasteroidea</taxon>
        <taxon>Neodiplogasteridae</taxon>
        <taxon>Pristionchus</taxon>
    </lineage>
</organism>
<sequence>MGRGYGRISQREAPSFSVTSFLCSSSSLTTEGDDLARISSPAAFILGPSKGSARKRSRIFFAATCASALSLAIESSSREGFALSCSRAFMIFSSISGVGLSDMVGH</sequence>
<proteinExistence type="predicted"/>
<name>A0AAN5CIX4_9BILA</name>
<dbReference type="EMBL" id="BTRK01000004">
    <property type="protein sequence ID" value="GMR45272.1"/>
    <property type="molecule type" value="Genomic_DNA"/>
</dbReference>
<dbReference type="AlphaFoldDB" id="A0AAN5CIX4"/>
<comment type="caution">
    <text evidence="1">The sequence shown here is derived from an EMBL/GenBank/DDBJ whole genome shotgun (WGS) entry which is preliminary data.</text>
</comment>
<evidence type="ECO:0000313" key="2">
    <source>
        <dbReference type="Proteomes" id="UP001328107"/>
    </source>
</evidence>
<keyword evidence="2" id="KW-1185">Reference proteome</keyword>
<gene>
    <name evidence="1" type="ORF">PMAYCL1PPCAC_15467</name>
</gene>
<protein>
    <submittedName>
        <fullName evidence="1">Uncharacterized protein</fullName>
    </submittedName>
</protein>
<dbReference type="Proteomes" id="UP001328107">
    <property type="component" value="Unassembled WGS sequence"/>
</dbReference>